<name>A0A1Y2A6L8_9PLEO</name>
<keyword evidence="3" id="KW-1185">Reference proteome</keyword>
<evidence type="ECO:0000313" key="2">
    <source>
        <dbReference type="EMBL" id="ORY18114.1"/>
    </source>
</evidence>
<feature type="compositionally biased region" description="Polar residues" evidence="1">
    <location>
        <begin position="72"/>
        <end position="86"/>
    </location>
</feature>
<dbReference type="EMBL" id="MCFA01000008">
    <property type="protein sequence ID" value="ORY18114.1"/>
    <property type="molecule type" value="Genomic_DNA"/>
</dbReference>
<sequence>MCRRRYQSHPHPHPIQHLISEFTSPSTSTSPHTTVARYHSNPNPNSARQPQPQPRRRRGCCSHNSISNSHSTEQGSPIGNSGHSYQPRTAMAGLLLAGLSIGATKIQEKREKKKAKKAEELTSAFASGSSSTGVTREEQSSRSMRKSEEARREGDGRRSRDEGERNEVPPPSYDEVLQGDGMRYGNGGGVGSEGGRARRN</sequence>
<accession>A0A1Y2A6L8</accession>
<protein>
    <submittedName>
        <fullName evidence="2">Uncharacterized protein</fullName>
    </submittedName>
</protein>
<evidence type="ECO:0000256" key="1">
    <source>
        <dbReference type="SAM" id="MobiDB-lite"/>
    </source>
</evidence>
<feature type="compositionally biased region" description="Low complexity" evidence="1">
    <location>
        <begin position="122"/>
        <end position="133"/>
    </location>
</feature>
<dbReference type="Proteomes" id="UP000193144">
    <property type="component" value="Unassembled WGS sequence"/>
</dbReference>
<feature type="region of interest" description="Disordered" evidence="1">
    <location>
        <begin position="112"/>
        <end position="200"/>
    </location>
</feature>
<comment type="caution">
    <text evidence="2">The sequence shown here is derived from an EMBL/GenBank/DDBJ whole genome shotgun (WGS) entry which is preliminary data.</text>
</comment>
<feature type="compositionally biased region" description="Low complexity" evidence="1">
    <location>
        <begin position="61"/>
        <end position="71"/>
    </location>
</feature>
<feature type="compositionally biased region" description="Low complexity" evidence="1">
    <location>
        <begin position="23"/>
        <end position="34"/>
    </location>
</feature>
<organism evidence="2 3">
    <name type="scientific">Clohesyomyces aquaticus</name>
    <dbReference type="NCBI Taxonomy" id="1231657"/>
    <lineage>
        <taxon>Eukaryota</taxon>
        <taxon>Fungi</taxon>
        <taxon>Dikarya</taxon>
        <taxon>Ascomycota</taxon>
        <taxon>Pezizomycotina</taxon>
        <taxon>Dothideomycetes</taxon>
        <taxon>Pleosporomycetidae</taxon>
        <taxon>Pleosporales</taxon>
        <taxon>Lindgomycetaceae</taxon>
        <taxon>Clohesyomyces</taxon>
    </lineage>
</organism>
<feature type="compositionally biased region" description="Gly residues" evidence="1">
    <location>
        <begin position="182"/>
        <end position="194"/>
    </location>
</feature>
<reference evidence="2 3" key="1">
    <citation type="submission" date="2016-07" db="EMBL/GenBank/DDBJ databases">
        <title>Pervasive Adenine N6-methylation of Active Genes in Fungi.</title>
        <authorList>
            <consortium name="DOE Joint Genome Institute"/>
            <person name="Mondo S.J."/>
            <person name="Dannebaum R.O."/>
            <person name="Kuo R.C."/>
            <person name="Labutti K."/>
            <person name="Haridas S."/>
            <person name="Kuo A."/>
            <person name="Salamov A."/>
            <person name="Ahrendt S.R."/>
            <person name="Lipzen A."/>
            <person name="Sullivan W."/>
            <person name="Andreopoulos W.B."/>
            <person name="Clum A."/>
            <person name="Lindquist E."/>
            <person name="Daum C."/>
            <person name="Ramamoorthy G.K."/>
            <person name="Gryganskyi A."/>
            <person name="Culley D."/>
            <person name="Magnuson J.K."/>
            <person name="James T.Y."/>
            <person name="O'Malley M.A."/>
            <person name="Stajich J.E."/>
            <person name="Spatafora J.W."/>
            <person name="Visel A."/>
            <person name="Grigoriev I.V."/>
        </authorList>
    </citation>
    <scope>NUCLEOTIDE SEQUENCE [LARGE SCALE GENOMIC DNA]</scope>
    <source>
        <strain evidence="2 3">CBS 115471</strain>
    </source>
</reference>
<feature type="compositionally biased region" description="Basic and acidic residues" evidence="1">
    <location>
        <begin position="135"/>
        <end position="167"/>
    </location>
</feature>
<dbReference type="AlphaFoldDB" id="A0A1Y2A6L8"/>
<gene>
    <name evidence="2" type="ORF">BCR34DRAFT_655761</name>
</gene>
<feature type="region of interest" description="Disordered" evidence="1">
    <location>
        <begin position="22"/>
        <end position="86"/>
    </location>
</feature>
<proteinExistence type="predicted"/>
<evidence type="ECO:0000313" key="3">
    <source>
        <dbReference type="Proteomes" id="UP000193144"/>
    </source>
</evidence>